<evidence type="ECO:0008006" key="4">
    <source>
        <dbReference type="Google" id="ProtNLM"/>
    </source>
</evidence>
<keyword evidence="3" id="KW-1185">Reference proteome</keyword>
<dbReference type="NCBIfam" id="TIGR01552">
    <property type="entry name" value="phd_fam"/>
    <property type="match status" value="1"/>
</dbReference>
<evidence type="ECO:0000313" key="2">
    <source>
        <dbReference type="EMBL" id="GAA2243317.1"/>
    </source>
</evidence>
<protein>
    <recommendedName>
        <fullName evidence="4">Antitoxin</fullName>
    </recommendedName>
</protein>
<dbReference type="EMBL" id="BAAAQY010000010">
    <property type="protein sequence ID" value="GAA2243317.1"/>
    <property type="molecule type" value="Genomic_DNA"/>
</dbReference>
<dbReference type="RefSeq" id="WP_259480192.1">
    <property type="nucleotide sequence ID" value="NZ_BAAAQY010000010.1"/>
</dbReference>
<comment type="similarity">
    <text evidence="1">Belongs to the phD/YefM antitoxin family.</text>
</comment>
<dbReference type="SUPFAM" id="SSF143120">
    <property type="entry name" value="YefM-like"/>
    <property type="match status" value="1"/>
</dbReference>
<dbReference type="InterPro" id="IPR036165">
    <property type="entry name" value="YefM-like_sf"/>
</dbReference>
<accession>A0ABN3DWL2</accession>
<comment type="caution">
    <text evidence="2">The sequence shown here is derived from an EMBL/GenBank/DDBJ whole genome shotgun (WGS) entry which is preliminary data.</text>
</comment>
<organism evidence="2 3">
    <name type="scientific">Herbiconiux moechotypicola</name>
    <dbReference type="NCBI Taxonomy" id="637393"/>
    <lineage>
        <taxon>Bacteria</taxon>
        <taxon>Bacillati</taxon>
        <taxon>Actinomycetota</taxon>
        <taxon>Actinomycetes</taxon>
        <taxon>Micrococcales</taxon>
        <taxon>Microbacteriaceae</taxon>
        <taxon>Herbiconiux</taxon>
    </lineage>
</organism>
<dbReference type="Proteomes" id="UP001500929">
    <property type="component" value="Unassembled WGS sequence"/>
</dbReference>
<reference evidence="2 3" key="1">
    <citation type="journal article" date="2019" name="Int. J. Syst. Evol. Microbiol.">
        <title>The Global Catalogue of Microorganisms (GCM) 10K type strain sequencing project: providing services to taxonomists for standard genome sequencing and annotation.</title>
        <authorList>
            <consortium name="The Broad Institute Genomics Platform"/>
            <consortium name="The Broad Institute Genome Sequencing Center for Infectious Disease"/>
            <person name="Wu L."/>
            <person name="Ma J."/>
        </authorList>
    </citation>
    <scope>NUCLEOTIDE SEQUENCE [LARGE SCALE GENOMIC DNA]</scope>
    <source>
        <strain evidence="2 3">JCM 16117</strain>
    </source>
</reference>
<proteinExistence type="inferred from homology"/>
<evidence type="ECO:0000256" key="1">
    <source>
        <dbReference type="ARBA" id="ARBA00009981"/>
    </source>
</evidence>
<gene>
    <name evidence="2" type="ORF">GCM10009851_30700</name>
</gene>
<evidence type="ECO:0000313" key="3">
    <source>
        <dbReference type="Proteomes" id="UP001500929"/>
    </source>
</evidence>
<name>A0ABN3DWL2_9MICO</name>
<sequence length="78" mass="8460">MSVVSVRDLRNRGGEVLARVGRGETLVVTSDGTRVAELRPLTRRSPSTAELVARRRALPAVDPAELRADIDALIDPEL</sequence>